<protein>
    <submittedName>
        <fullName evidence="3">Nuclease-related domain-containing protein</fullName>
    </submittedName>
</protein>
<evidence type="ECO:0000313" key="3">
    <source>
        <dbReference type="EMBL" id="WZW98484.1"/>
    </source>
</evidence>
<dbReference type="PROSITE" id="PS50965">
    <property type="entry name" value="NERD"/>
    <property type="match status" value="1"/>
</dbReference>
<dbReference type="InterPro" id="IPR011528">
    <property type="entry name" value="NERD"/>
</dbReference>
<feature type="region of interest" description="Disordered" evidence="1">
    <location>
        <begin position="72"/>
        <end position="104"/>
    </location>
</feature>
<evidence type="ECO:0000256" key="1">
    <source>
        <dbReference type="SAM" id="MobiDB-lite"/>
    </source>
</evidence>
<organism evidence="3 4">
    <name type="scientific">Propioniciclava soli</name>
    <dbReference type="NCBI Taxonomy" id="2775081"/>
    <lineage>
        <taxon>Bacteria</taxon>
        <taxon>Bacillati</taxon>
        <taxon>Actinomycetota</taxon>
        <taxon>Actinomycetes</taxon>
        <taxon>Propionibacteriales</taxon>
        <taxon>Propionibacteriaceae</taxon>
        <taxon>Propioniciclava</taxon>
    </lineage>
</organism>
<name>A0ABZ3C6V9_9ACTN</name>
<dbReference type="RefSeq" id="WP_342372518.1">
    <property type="nucleotide sequence ID" value="NZ_CP115965.1"/>
</dbReference>
<dbReference type="Pfam" id="PF08378">
    <property type="entry name" value="NERD"/>
    <property type="match status" value="1"/>
</dbReference>
<dbReference type="EMBL" id="CP115965">
    <property type="protein sequence ID" value="WZW98484.1"/>
    <property type="molecule type" value="Genomic_DNA"/>
</dbReference>
<evidence type="ECO:0000313" key="4">
    <source>
        <dbReference type="Proteomes" id="UP001434337"/>
    </source>
</evidence>
<sequence>MVVTRWRRYGKDRLYVKDDESGADVGWWDLVTDEAHPATPDLHSALADAVSRWRAEQSSAPADHAMAPAPSGVLLAESDPPTAAVPDVPPVVSAPPEPPLVDEPPAAAAAEQALGVVDGVAGASAAHEFRRRHDARQERVQANHPVIGKFLLAVFDDPQSTRAWSSGAHGEEALGGMLERVAGPELRVLHDRRIPRTKANIDHLVICPSGVFVVDSKRYVDRRPELRVEGGILRPRVELLMVGGRDRTKLVDGVDKQVGLVRAALADQPDIPVRGILCFIDADWPVFGGDFMVRDVGVLWPKKLSKLLTAPGPLAADRIAELQWQLHEAFPRSKNAASS</sequence>
<keyword evidence="4" id="KW-1185">Reference proteome</keyword>
<accession>A0ABZ3C6V9</accession>
<proteinExistence type="predicted"/>
<evidence type="ECO:0000259" key="2">
    <source>
        <dbReference type="PROSITE" id="PS50965"/>
    </source>
</evidence>
<feature type="compositionally biased region" description="Pro residues" evidence="1">
    <location>
        <begin position="87"/>
        <end position="102"/>
    </location>
</feature>
<feature type="domain" description="NERD" evidence="2">
    <location>
        <begin position="166"/>
        <end position="263"/>
    </location>
</feature>
<reference evidence="3 4" key="1">
    <citation type="journal article" date="2023" name="Environ Microbiome">
        <title>A coral-associated actinobacterium mitigates coral bleaching under heat stress.</title>
        <authorList>
            <person name="Li J."/>
            <person name="Zou Y."/>
            <person name="Li Q."/>
            <person name="Zhang J."/>
            <person name="Bourne D.G."/>
            <person name="Lyu Y."/>
            <person name="Liu C."/>
            <person name="Zhang S."/>
        </authorList>
    </citation>
    <scope>NUCLEOTIDE SEQUENCE [LARGE SCALE GENOMIC DNA]</scope>
    <source>
        <strain evidence="3 4">SCSIO 13291</strain>
    </source>
</reference>
<gene>
    <name evidence="3" type="ORF">PCC79_16585</name>
</gene>
<dbReference type="Proteomes" id="UP001434337">
    <property type="component" value="Chromosome"/>
</dbReference>